<dbReference type="Gene3D" id="3.40.50.2300">
    <property type="match status" value="1"/>
</dbReference>
<name>A0AB38XRU8_9ACTO</name>
<accession>A0AB38XRU8</accession>
<evidence type="ECO:0000256" key="1">
    <source>
        <dbReference type="PROSITE-ProRule" id="PRU00169"/>
    </source>
</evidence>
<feature type="domain" description="Response regulatory" evidence="2">
    <location>
        <begin position="9"/>
        <end position="130"/>
    </location>
</feature>
<dbReference type="InterPro" id="IPR011006">
    <property type="entry name" value="CheY-like_superfamily"/>
</dbReference>
<keyword evidence="1" id="KW-0597">Phosphoprotein</keyword>
<feature type="modified residue" description="4-aspartylphosphate" evidence="1">
    <location>
        <position position="64"/>
    </location>
</feature>
<organism evidence="3 4">
    <name type="scientific">Winkia neuii subsp. anitrata</name>
    <dbReference type="NCBI Taxonomy" id="29318"/>
    <lineage>
        <taxon>Bacteria</taxon>
        <taxon>Bacillati</taxon>
        <taxon>Actinomycetota</taxon>
        <taxon>Actinomycetes</taxon>
        <taxon>Actinomycetales</taxon>
        <taxon>Actinomycetaceae</taxon>
        <taxon>Winkia</taxon>
    </lineage>
</organism>
<dbReference type="KEGG" id="wne:PIG85_05275"/>
<protein>
    <recommendedName>
        <fullName evidence="2">Response regulatory domain-containing protein</fullName>
    </recommendedName>
</protein>
<dbReference type="AlphaFoldDB" id="A0AB38XRU8"/>
<proteinExistence type="predicted"/>
<dbReference type="EMBL" id="CP116394">
    <property type="protein sequence ID" value="WCE47060.1"/>
    <property type="molecule type" value="Genomic_DNA"/>
</dbReference>
<dbReference type="Proteomes" id="UP001211044">
    <property type="component" value="Chromosome"/>
</dbReference>
<reference evidence="3" key="1">
    <citation type="submission" date="2023-01" db="EMBL/GenBank/DDBJ databases">
        <title>Comparative Genomic Analysis of the Clinically-Derived Winkia Strain NY0527 Provides Evidence into the Taxonomic Reassignment of Winkia neuii and Characterizes Their Virulence Traits.</title>
        <authorList>
            <person name="Cai X."/>
            <person name="Peng Y."/>
            <person name="Li M."/>
            <person name="Qiu Y."/>
            <person name="Wang Y."/>
            <person name="Xu L."/>
            <person name="Hou Q."/>
        </authorList>
    </citation>
    <scope>NUCLEOTIDE SEQUENCE</scope>
    <source>
        <strain evidence="3">NY0527</strain>
    </source>
</reference>
<sequence>MASEQNPVELLVYSDDKETRETIITAVGHRPGKGLPPVRWHEVATPVAALEAVEEKVFPVAVLDGETAKTSGLVLAKTIADTIDEDHIPAFIFTIARPQDQWLANFSKAAACVPLPIDPKQMQEAVAEVLRQKQ</sequence>
<dbReference type="GO" id="GO:0000160">
    <property type="term" value="P:phosphorelay signal transduction system"/>
    <property type="evidence" value="ECO:0007669"/>
    <property type="project" value="InterPro"/>
</dbReference>
<evidence type="ECO:0000259" key="2">
    <source>
        <dbReference type="PROSITE" id="PS50110"/>
    </source>
</evidence>
<dbReference type="PROSITE" id="PS50110">
    <property type="entry name" value="RESPONSE_REGULATORY"/>
    <property type="match status" value="1"/>
</dbReference>
<gene>
    <name evidence="3" type="ORF">PIG85_05275</name>
</gene>
<dbReference type="InterPro" id="IPR001789">
    <property type="entry name" value="Sig_transdc_resp-reg_receiver"/>
</dbReference>
<evidence type="ECO:0000313" key="4">
    <source>
        <dbReference type="Proteomes" id="UP001211044"/>
    </source>
</evidence>
<dbReference type="RefSeq" id="WP_004805341.1">
    <property type="nucleotide sequence ID" value="NZ_CP116394.1"/>
</dbReference>
<evidence type="ECO:0000313" key="3">
    <source>
        <dbReference type="EMBL" id="WCE47060.1"/>
    </source>
</evidence>
<dbReference type="SUPFAM" id="SSF52172">
    <property type="entry name" value="CheY-like"/>
    <property type="match status" value="1"/>
</dbReference>